<comment type="caution">
    <text evidence="1">The sequence shown here is derived from an EMBL/GenBank/DDBJ whole genome shotgun (WGS) entry which is preliminary data.</text>
</comment>
<evidence type="ECO:0000313" key="1">
    <source>
        <dbReference type="EMBL" id="MBW8190917.1"/>
    </source>
</evidence>
<dbReference type="Proteomes" id="UP001166251">
    <property type="component" value="Unassembled WGS sequence"/>
</dbReference>
<proteinExistence type="predicted"/>
<keyword evidence="2" id="KW-1185">Reference proteome</keyword>
<organism evidence="1 2">
    <name type="scientific">Neiella holothuriorum</name>
    <dbReference type="NCBI Taxonomy" id="2870530"/>
    <lineage>
        <taxon>Bacteria</taxon>
        <taxon>Pseudomonadati</taxon>
        <taxon>Pseudomonadota</taxon>
        <taxon>Gammaproteobacteria</taxon>
        <taxon>Alteromonadales</taxon>
        <taxon>Echinimonadaceae</taxon>
        <taxon>Neiella</taxon>
    </lineage>
</organism>
<name>A0ABS7EF00_9GAMM</name>
<dbReference type="Pfam" id="PF10719">
    <property type="entry name" value="ComFB"/>
    <property type="match status" value="1"/>
</dbReference>
<accession>A0ABS7EF00</accession>
<sequence>MIFDNLYNYNERLIADYISKLPLLEDKDPEYLADLCCLALNQLPARYIRHEVDMAFYLPASERLTMEMKVREAVDKSIVFLESDKSLRS</sequence>
<dbReference type="InterPro" id="IPR019657">
    <property type="entry name" value="ComFB"/>
</dbReference>
<gene>
    <name evidence="1" type="ORF">K0504_07700</name>
</gene>
<evidence type="ECO:0000313" key="2">
    <source>
        <dbReference type="Proteomes" id="UP001166251"/>
    </source>
</evidence>
<dbReference type="RefSeq" id="WP_220103602.1">
    <property type="nucleotide sequence ID" value="NZ_JAHZSS010000007.1"/>
</dbReference>
<dbReference type="EMBL" id="JAHZSS010000007">
    <property type="protein sequence ID" value="MBW8190917.1"/>
    <property type="molecule type" value="Genomic_DNA"/>
</dbReference>
<reference evidence="1" key="1">
    <citation type="submission" date="2021-07" db="EMBL/GenBank/DDBJ databases">
        <title>Neiella marina sp. nov., isolated from the intestinal content of sea cucumber Apostichopus japonicus.</title>
        <authorList>
            <person name="Bai X."/>
        </authorList>
    </citation>
    <scope>NUCLEOTIDE SEQUENCE</scope>
    <source>
        <strain evidence="1">126</strain>
    </source>
</reference>
<protein>
    <submittedName>
        <fullName evidence="1">Late competence development ComFB family protein</fullName>
    </submittedName>
</protein>